<name>A0A0A9CT47_ARUDO</name>
<proteinExistence type="predicted"/>
<dbReference type="AlphaFoldDB" id="A0A0A9CT47"/>
<reference evidence="1" key="2">
    <citation type="journal article" date="2015" name="Data Brief">
        <title>Shoot transcriptome of the giant reed, Arundo donax.</title>
        <authorList>
            <person name="Barrero R.A."/>
            <person name="Guerrero F.D."/>
            <person name="Moolhuijzen P."/>
            <person name="Goolsby J.A."/>
            <person name="Tidwell J."/>
            <person name="Bellgard S.E."/>
            <person name="Bellgard M.I."/>
        </authorList>
    </citation>
    <scope>NUCLEOTIDE SEQUENCE</scope>
    <source>
        <tissue evidence="1">Shoot tissue taken approximately 20 cm above the soil surface</tissue>
    </source>
</reference>
<sequence length="54" mass="6423">MIRITNTWSILTDLTLRINKFNWIQHCAARFTLITSCRCITGFVWAYSFHKTID</sequence>
<protein>
    <submittedName>
        <fullName evidence="1">SYM</fullName>
    </submittedName>
</protein>
<reference evidence="1" key="1">
    <citation type="submission" date="2014-09" db="EMBL/GenBank/DDBJ databases">
        <authorList>
            <person name="Magalhaes I.L.F."/>
            <person name="Oliveira U."/>
            <person name="Santos F.R."/>
            <person name="Vidigal T.H.D.A."/>
            <person name="Brescovit A.D."/>
            <person name="Santos A.J."/>
        </authorList>
    </citation>
    <scope>NUCLEOTIDE SEQUENCE</scope>
    <source>
        <tissue evidence="1">Shoot tissue taken approximately 20 cm above the soil surface</tissue>
    </source>
</reference>
<dbReference type="EMBL" id="GBRH01218381">
    <property type="protein sequence ID" value="JAD79514.1"/>
    <property type="molecule type" value="Transcribed_RNA"/>
</dbReference>
<evidence type="ECO:0000313" key="1">
    <source>
        <dbReference type="EMBL" id="JAD79514.1"/>
    </source>
</evidence>
<accession>A0A0A9CT47</accession>
<organism evidence="1">
    <name type="scientific">Arundo donax</name>
    <name type="common">Giant reed</name>
    <name type="synonym">Donax arundinaceus</name>
    <dbReference type="NCBI Taxonomy" id="35708"/>
    <lineage>
        <taxon>Eukaryota</taxon>
        <taxon>Viridiplantae</taxon>
        <taxon>Streptophyta</taxon>
        <taxon>Embryophyta</taxon>
        <taxon>Tracheophyta</taxon>
        <taxon>Spermatophyta</taxon>
        <taxon>Magnoliopsida</taxon>
        <taxon>Liliopsida</taxon>
        <taxon>Poales</taxon>
        <taxon>Poaceae</taxon>
        <taxon>PACMAD clade</taxon>
        <taxon>Arundinoideae</taxon>
        <taxon>Arundineae</taxon>
        <taxon>Arundo</taxon>
    </lineage>
</organism>